<comment type="caution">
    <text evidence="1">The sequence shown here is derived from an EMBL/GenBank/DDBJ whole genome shotgun (WGS) entry which is preliminary data.</text>
</comment>
<dbReference type="CDD" id="cd00586">
    <property type="entry name" value="4HBT"/>
    <property type="match status" value="1"/>
</dbReference>
<name>A0A6B3LQ26_9BACT</name>
<evidence type="ECO:0000313" key="2">
    <source>
        <dbReference type="Proteomes" id="UP000474777"/>
    </source>
</evidence>
<gene>
    <name evidence="1" type="ORF">GXP69_05665</name>
</gene>
<protein>
    <submittedName>
        <fullName evidence="1">Acyl-CoA thioesterase</fullName>
    </submittedName>
</protein>
<accession>A0A6B3LQ26</accession>
<reference evidence="1 2" key="1">
    <citation type="submission" date="2020-02" db="EMBL/GenBank/DDBJ databases">
        <authorList>
            <person name="Kim M.K."/>
        </authorList>
    </citation>
    <scope>NUCLEOTIDE SEQUENCE [LARGE SCALE GENOMIC DNA]</scope>
    <source>
        <strain evidence="1 2">BT327</strain>
    </source>
</reference>
<dbReference type="Gene3D" id="3.10.129.10">
    <property type="entry name" value="Hotdog Thioesterase"/>
    <property type="match status" value="1"/>
</dbReference>
<evidence type="ECO:0000313" key="1">
    <source>
        <dbReference type="EMBL" id="NEM97175.1"/>
    </source>
</evidence>
<organism evidence="1 2">
    <name type="scientific">Pontibacter burrus</name>
    <dbReference type="NCBI Taxonomy" id="2704466"/>
    <lineage>
        <taxon>Bacteria</taxon>
        <taxon>Pseudomonadati</taxon>
        <taxon>Bacteroidota</taxon>
        <taxon>Cytophagia</taxon>
        <taxon>Cytophagales</taxon>
        <taxon>Hymenobacteraceae</taxon>
        <taxon>Pontibacter</taxon>
    </lineage>
</organism>
<dbReference type="Pfam" id="PF13279">
    <property type="entry name" value="4HBT_2"/>
    <property type="match status" value="1"/>
</dbReference>
<proteinExistence type="predicted"/>
<dbReference type="SUPFAM" id="SSF54637">
    <property type="entry name" value="Thioesterase/thiol ester dehydrase-isomerase"/>
    <property type="match status" value="1"/>
</dbReference>
<dbReference type="Proteomes" id="UP000474777">
    <property type="component" value="Unassembled WGS sequence"/>
</dbReference>
<dbReference type="EMBL" id="JAAGWD010000002">
    <property type="protein sequence ID" value="NEM97175.1"/>
    <property type="molecule type" value="Genomic_DNA"/>
</dbReference>
<dbReference type="RefSeq" id="WP_163913322.1">
    <property type="nucleotide sequence ID" value="NZ_JAAGWD010000002.1"/>
</dbReference>
<sequence length="173" mass="20364">MNETTFPKYPESEALIRFEDCDPFGHLNNGRYTDYFLNAREDQLRDNYNLDIYRHMHAAGKAWVVATNQMAYLREAKLMEKVIIRTCLRWFTESDIMMEALMLDKKTQTIKSVAWMRFSYVDVKLGKKAKHEDHLMELFGKAAIVGEGRDPMMFEERVKELRQQQVATAEAQL</sequence>
<dbReference type="AlphaFoldDB" id="A0A6B3LQ26"/>
<keyword evidence="2" id="KW-1185">Reference proteome</keyword>
<dbReference type="InterPro" id="IPR029069">
    <property type="entry name" value="HotDog_dom_sf"/>
</dbReference>